<dbReference type="EMBL" id="CP114040">
    <property type="protein sequence ID" value="WAS97266.1"/>
    <property type="molecule type" value="Genomic_DNA"/>
</dbReference>
<evidence type="ECO:0008006" key="6">
    <source>
        <dbReference type="Google" id="ProtNLM"/>
    </source>
</evidence>
<dbReference type="InterPro" id="IPR032675">
    <property type="entry name" value="LRR_dom_sf"/>
</dbReference>
<keyword evidence="1" id="KW-0343">GTPase activation</keyword>
<accession>A0ABY7HDA1</accession>
<dbReference type="RefSeq" id="WP_269039629.1">
    <property type="nucleotide sequence ID" value="NZ_CP114040.1"/>
</dbReference>
<organism evidence="4 5">
    <name type="scientific">Nannocystis punicea</name>
    <dbReference type="NCBI Taxonomy" id="2995304"/>
    <lineage>
        <taxon>Bacteria</taxon>
        <taxon>Pseudomonadati</taxon>
        <taxon>Myxococcota</taxon>
        <taxon>Polyangia</taxon>
        <taxon>Nannocystales</taxon>
        <taxon>Nannocystaceae</taxon>
        <taxon>Nannocystis</taxon>
    </lineage>
</organism>
<evidence type="ECO:0000313" key="5">
    <source>
        <dbReference type="Proteomes" id="UP001164459"/>
    </source>
</evidence>
<evidence type="ECO:0000256" key="3">
    <source>
        <dbReference type="ARBA" id="ARBA00022737"/>
    </source>
</evidence>
<keyword evidence="2" id="KW-0433">Leucine-rich repeat</keyword>
<name>A0ABY7HDA1_9BACT</name>
<reference evidence="4" key="1">
    <citation type="submission" date="2022-11" db="EMBL/GenBank/DDBJ databases">
        <title>Minimal conservation of predation-associated metabolite biosynthetic gene clusters underscores biosynthetic potential of Myxococcota including descriptions for ten novel species: Archangium lansinium sp. nov., Myxococcus landrumus sp. nov., Nannocystis bai.</title>
        <authorList>
            <person name="Ahearne A."/>
            <person name="Stevens C."/>
            <person name="Dowd S."/>
        </authorList>
    </citation>
    <scope>NUCLEOTIDE SEQUENCE</scope>
    <source>
        <strain evidence="4">Fl3</strain>
    </source>
</reference>
<keyword evidence="3" id="KW-0677">Repeat</keyword>
<sequence>MTGSAAALEERLLEDPDDAGAWGAYAAWLRAQGDPRGDWFGFEALAATAEERALVPGWLAREQVHRTPVGAMTRDCEWRHGFVVGVRFQVGGRRDARVLRELMADPRSGLVSRLELVFAEEAPARGLSLLAEVELGRLRSLRARYQGRGNQVARALAGQSALSLRILDLRHSGLTDEGLVALAGCERLRGLRALYLQRNRFTARGVSALARAPALAQLEVLDLRYNAIEPAGAAALADSPHLGGLTALHVHAEELEPEGVRALASSRTLPRDLVRYWRGREGR</sequence>
<dbReference type="SUPFAM" id="SSF52047">
    <property type="entry name" value="RNI-like"/>
    <property type="match status" value="1"/>
</dbReference>
<dbReference type="Proteomes" id="UP001164459">
    <property type="component" value="Chromosome"/>
</dbReference>
<dbReference type="InterPro" id="IPR001611">
    <property type="entry name" value="Leu-rich_rpt"/>
</dbReference>
<gene>
    <name evidence="4" type="ORF">O0S08_14050</name>
</gene>
<dbReference type="InterPro" id="IPR027038">
    <property type="entry name" value="RanGap"/>
</dbReference>
<proteinExistence type="predicted"/>
<dbReference type="PANTHER" id="PTHR24113">
    <property type="entry name" value="RAN GTPASE-ACTIVATING PROTEIN 1"/>
    <property type="match status" value="1"/>
</dbReference>
<protein>
    <recommendedName>
        <fullName evidence="6">Leucine Rich repeat-containing protein</fullName>
    </recommendedName>
</protein>
<evidence type="ECO:0000313" key="4">
    <source>
        <dbReference type="EMBL" id="WAS97266.1"/>
    </source>
</evidence>
<dbReference type="PANTHER" id="PTHR24113:SF12">
    <property type="entry name" value="RAN GTPASE-ACTIVATING PROTEIN 1"/>
    <property type="match status" value="1"/>
</dbReference>
<evidence type="ECO:0000256" key="1">
    <source>
        <dbReference type="ARBA" id="ARBA00022468"/>
    </source>
</evidence>
<keyword evidence="5" id="KW-1185">Reference proteome</keyword>
<dbReference type="Pfam" id="PF13516">
    <property type="entry name" value="LRR_6"/>
    <property type="match status" value="3"/>
</dbReference>
<dbReference type="Gene3D" id="3.80.10.10">
    <property type="entry name" value="Ribonuclease Inhibitor"/>
    <property type="match status" value="1"/>
</dbReference>
<evidence type="ECO:0000256" key="2">
    <source>
        <dbReference type="ARBA" id="ARBA00022614"/>
    </source>
</evidence>
<dbReference type="SMART" id="SM00368">
    <property type="entry name" value="LRR_RI"/>
    <property type="match status" value="2"/>
</dbReference>